<evidence type="ECO:0000313" key="3">
    <source>
        <dbReference type="Proteomes" id="UP001451303"/>
    </source>
</evidence>
<gene>
    <name evidence="2" type="ORF">QR685DRAFT_451276</name>
</gene>
<reference evidence="2 3" key="1">
    <citation type="submission" date="2023-09" db="EMBL/GenBank/DDBJ databases">
        <title>Multi-omics analysis of a traditional fermented food reveals byproduct-associated fungal strains for waste-to-food upcycling.</title>
        <authorList>
            <consortium name="Lawrence Berkeley National Laboratory"/>
            <person name="Rekdal V.M."/>
            <person name="Villalobos-Escobedo J.M."/>
            <person name="Rodriguez-Valeron N."/>
            <person name="Garcia M.O."/>
            <person name="Vasquez D.P."/>
            <person name="Damayanti I."/>
            <person name="Sorensen P.M."/>
            <person name="Baidoo E.E."/>
            <person name="De Carvalho A.C."/>
            <person name="Riley R."/>
            <person name="Lipzen A."/>
            <person name="He G."/>
            <person name="Yan M."/>
            <person name="Haridas S."/>
            <person name="Daum C."/>
            <person name="Yoshinaga Y."/>
            <person name="Ng V."/>
            <person name="Grigoriev I.V."/>
            <person name="Munk R."/>
            <person name="Nuraida L."/>
            <person name="Wijaya C.H."/>
            <person name="Morales P.-C."/>
            <person name="Keasling J.D."/>
        </authorList>
    </citation>
    <scope>NUCLEOTIDE SEQUENCE [LARGE SCALE GENOMIC DNA]</scope>
    <source>
        <strain evidence="2 3">FGSC 2613</strain>
    </source>
</reference>
<comment type="caution">
    <text evidence="2">The sequence shown here is derived from an EMBL/GenBank/DDBJ whole genome shotgun (WGS) entry which is preliminary data.</text>
</comment>
<evidence type="ECO:0000313" key="2">
    <source>
        <dbReference type="EMBL" id="KAL0466396.1"/>
    </source>
</evidence>
<organism evidence="2 3">
    <name type="scientific">Neurospora intermedia</name>
    <dbReference type="NCBI Taxonomy" id="5142"/>
    <lineage>
        <taxon>Eukaryota</taxon>
        <taxon>Fungi</taxon>
        <taxon>Dikarya</taxon>
        <taxon>Ascomycota</taxon>
        <taxon>Pezizomycotina</taxon>
        <taxon>Sordariomycetes</taxon>
        <taxon>Sordariomycetidae</taxon>
        <taxon>Sordariales</taxon>
        <taxon>Sordariaceae</taxon>
        <taxon>Neurospora</taxon>
    </lineage>
</organism>
<dbReference type="EMBL" id="JAVLET010000013">
    <property type="protein sequence ID" value="KAL0466396.1"/>
    <property type="molecule type" value="Genomic_DNA"/>
</dbReference>
<proteinExistence type="predicted"/>
<protein>
    <submittedName>
        <fullName evidence="2">Uncharacterized protein</fullName>
    </submittedName>
</protein>
<keyword evidence="3" id="KW-1185">Reference proteome</keyword>
<feature type="region of interest" description="Disordered" evidence="1">
    <location>
        <begin position="1"/>
        <end position="35"/>
    </location>
</feature>
<dbReference type="Proteomes" id="UP001451303">
    <property type="component" value="Unassembled WGS sequence"/>
</dbReference>
<feature type="compositionally biased region" description="Basic and acidic residues" evidence="1">
    <location>
        <begin position="1"/>
        <end position="13"/>
    </location>
</feature>
<accession>A0ABR3D132</accession>
<sequence>MEDTRLAPRHDLSQGHQLMALPWGDERDEGGTSGYSCAEVHKLHSIVVID</sequence>
<name>A0ABR3D132_NEUIN</name>
<evidence type="ECO:0000256" key="1">
    <source>
        <dbReference type="SAM" id="MobiDB-lite"/>
    </source>
</evidence>